<feature type="domain" description="SET" evidence="4">
    <location>
        <begin position="48"/>
        <end position="145"/>
    </location>
</feature>
<dbReference type="OrthoDB" id="5984008at2759"/>
<dbReference type="Proteomes" id="UP000198406">
    <property type="component" value="Unassembled WGS sequence"/>
</dbReference>
<dbReference type="AlphaFoldDB" id="A0A1Z5JZQ5"/>
<dbReference type="Gene3D" id="2.170.270.10">
    <property type="entry name" value="SET domain"/>
    <property type="match status" value="1"/>
</dbReference>
<evidence type="ECO:0000313" key="7">
    <source>
        <dbReference type="Proteomes" id="UP000198406"/>
    </source>
</evidence>
<name>A0A1Z5JZQ5_FISSO</name>
<proteinExistence type="predicted"/>
<sequence>MICSVLKNTVAIRPVRTLTFRSLSSVVAPDINDLEQEQIKQANEAYHGIVEISVSGDRGWGVFASRDLVKGERLIKITPFSFTDTPNQHSIQIDWKKHMNVDIPARFVNHCCNEANVGIKIRDEAADFYALRDIESGDELLWDYETTEYRVSENFPCNCGSSRCRGTIRGYYAHGNQVMKAYGPDFIAPYLLKKTPLK</sequence>
<dbReference type="EMBL" id="BDSP01000136">
    <property type="protein sequence ID" value="GAX19251.1"/>
    <property type="molecule type" value="Genomic_DNA"/>
</dbReference>
<dbReference type="Pfam" id="PF00856">
    <property type="entry name" value="SET"/>
    <property type="match status" value="1"/>
</dbReference>
<dbReference type="GO" id="GO:0032259">
    <property type="term" value="P:methylation"/>
    <property type="evidence" value="ECO:0007669"/>
    <property type="project" value="UniProtKB-KW"/>
</dbReference>
<dbReference type="SUPFAM" id="SSF82199">
    <property type="entry name" value="SET domain"/>
    <property type="match status" value="1"/>
</dbReference>
<dbReference type="InterPro" id="IPR003616">
    <property type="entry name" value="Post-SET_dom"/>
</dbReference>
<evidence type="ECO:0000313" key="6">
    <source>
        <dbReference type="EMBL" id="GAX19251.1"/>
    </source>
</evidence>
<dbReference type="PROSITE" id="PS50868">
    <property type="entry name" value="POST_SET"/>
    <property type="match status" value="1"/>
</dbReference>
<keyword evidence="2" id="KW-0808">Transferase</keyword>
<dbReference type="SMART" id="SM00317">
    <property type="entry name" value="SET"/>
    <property type="match status" value="1"/>
</dbReference>
<evidence type="ECO:0000256" key="1">
    <source>
        <dbReference type="ARBA" id="ARBA00022603"/>
    </source>
</evidence>
<keyword evidence="1" id="KW-0489">Methyltransferase</keyword>
<dbReference type="InterPro" id="IPR001214">
    <property type="entry name" value="SET_dom"/>
</dbReference>
<keyword evidence="3" id="KW-0949">S-adenosyl-L-methionine</keyword>
<dbReference type="InParanoid" id="A0A1Z5JZQ5"/>
<gene>
    <name evidence="6" type="ORF">FisN_4Lh163</name>
</gene>
<evidence type="ECO:0000256" key="2">
    <source>
        <dbReference type="ARBA" id="ARBA00022679"/>
    </source>
</evidence>
<evidence type="ECO:0000256" key="3">
    <source>
        <dbReference type="ARBA" id="ARBA00022691"/>
    </source>
</evidence>
<dbReference type="InterPro" id="IPR046341">
    <property type="entry name" value="SET_dom_sf"/>
</dbReference>
<evidence type="ECO:0000259" key="5">
    <source>
        <dbReference type="PROSITE" id="PS50868"/>
    </source>
</evidence>
<comment type="caution">
    <text evidence="6">The sequence shown here is derived from an EMBL/GenBank/DDBJ whole genome shotgun (WGS) entry which is preliminary data.</text>
</comment>
<evidence type="ECO:0008006" key="8">
    <source>
        <dbReference type="Google" id="ProtNLM"/>
    </source>
</evidence>
<protein>
    <recommendedName>
        <fullName evidence="8">SET domain-containing protein</fullName>
    </recommendedName>
</protein>
<accession>A0A1Z5JZQ5</accession>
<dbReference type="InterPro" id="IPR053201">
    <property type="entry name" value="Flavunoidine_N-MTase"/>
</dbReference>
<reference evidence="6 7" key="1">
    <citation type="journal article" date="2015" name="Plant Cell">
        <title>Oil accumulation by the oleaginous diatom Fistulifera solaris as revealed by the genome and transcriptome.</title>
        <authorList>
            <person name="Tanaka T."/>
            <person name="Maeda Y."/>
            <person name="Veluchamy A."/>
            <person name="Tanaka M."/>
            <person name="Abida H."/>
            <person name="Marechal E."/>
            <person name="Bowler C."/>
            <person name="Muto M."/>
            <person name="Sunaga Y."/>
            <person name="Tanaka M."/>
            <person name="Yoshino T."/>
            <person name="Taniguchi T."/>
            <person name="Fukuda Y."/>
            <person name="Nemoto M."/>
            <person name="Matsumoto M."/>
            <person name="Wong P.S."/>
            <person name="Aburatani S."/>
            <person name="Fujibuchi W."/>
        </authorList>
    </citation>
    <scope>NUCLEOTIDE SEQUENCE [LARGE SCALE GENOMIC DNA]</scope>
    <source>
        <strain evidence="6 7">JPCC DA0580</strain>
    </source>
</reference>
<evidence type="ECO:0000259" key="4">
    <source>
        <dbReference type="PROSITE" id="PS50280"/>
    </source>
</evidence>
<dbReference type="PROSITE" id="PS50280">
    <property type="entry name" value="SET"/>
    <property type="match status" value="1"/>
</dbReference>
<feature type="domain" description="Post-SET" evidence="5">
    <location>
        <begin position="153"/>
        <end position="169"/>
    </location>
</feature>
<dbReference type="PANTHER" id="PTHR12350">
    <property type="entry name" value="HISTONE-LYSINE N-METHYLTRANSFERASE-RELATED"/>
    <property type="match status" value="1"/>
</dbReference>
<dbReference type="PANTHER" id="PTHR12350:SF19">
    <property type="entry name" value="SET DOMAIN-CONTAINING PROTEIN"/>
    <property type="match status" value="1"/>
</dbReference>
<dbReference type="GO" id="GO:0008168">
    <property type="term" value="F:methyltransferase activity"/>
    <property type="evidence" value="ECO:0007669"/>
    <property type="project" value="UniProtKB-KW"/>
</dbReference>
<organism evidence="6 7">
    <name type="scientific">Fistulifera solaris</name>
    <name type="common">Oleaginous diatom</name>
    <dbReference type="NCBI Taxonomy" id="1519565"/>
    <lineage>
        <taxon>Eukaryota</taxon>
        <taxon>Sar</taxon>
        <taxon>Stramenopiles</taxon>
        <taxon>Ochrophyta</taxon>
        <taxon>Bacillariophyta</taxon>
        <taxon>Bacillariophyceae</taxon>
        <taxon>Bacillariophycidae</taxon>
        <taxon>Naviculales</taxon>
        <taxon>Naviculaceae</taxon>
        <taxon>Fistulifera</taxon>
    </lineage>
</organism>
<keyword evidence="7" id="KW-1185">Reference proteome</keyword>